<name>A0A914HSJ0_GLORO</name>
<dbReference type="AlphaFoldDB" id="A0A914HSJ0"/>
<sequence length="222" mass="24698">MRSIFDDIVQRADKLHTDVRLGTGAELRLHASSAAASSESCEAVSFSPALLDAGLDDVFRRSEDIWSRKQSLRPVTVGMGATLKTSRALSQLSASRLPMPKVAEKPSSDGPYADYEDVNADVLDGRFADAETNKFVQRAIERARIEAERTFLNQQILERRFPPRDKLDKTTRGGVRHFVSLPNAPLSHDQNVFAQKINDTLSMDANSLVFSAVMESLWPYFP</sequence>
<proteinExistence type="predicted"/>
<evidence type="ECO:0000313" key="2">
    <source>
        <dbReference type="WBParaSite" id="Gr19_v10_g4076.t1"/>
    </source>
</evidence>
<keyword evidence="1" id="KW-1185">Reference proteome</keyword>
<accession>A0A914HSJ0</accession>
<protein>
    <submittedName>
        <fullName evidence="2">Uncharacterized protein</fullName>
    </submittedName>
</protein>
<dbReference type="Proteomes" id="UP000887572">
    <property type="component" value="Unplaced"/>
</dbReference>
<evidence type="ECO:0000313" key="1">
    <source>
        <dbReference type="Proteomes" id="UP000887572"/>
    </source>
</evidence>
<reference evidence="2" key="1">
    <citation type="submission" date="2022-11" db="UniProtKB">
        <authorList>
            <consortium name="WormBaseParasite"/>
        </authorList>
    </citation>
    <scope>IDENTIFICATION</scope>
</reference>
<organism evidence="1 2">
    <name type="scientific">Globodera rostochiensis</name>
    <name type="common">Golden nematode worm</name>
    <name type="synonym">Heterodera rostochiensis</name>
    <dbReference type="NCBI Taxonomy" id="31243"/>
    <lineage>
        <taxon>Eukaryota</taxon>
        <taxon>Metazoa</taxon>
        <taxon>Ecdysozoa</taxon>
        <taxon>Nematoda</taxon>
        <taxon>Chromadorea</taxon>
        <taxon>Rhabditida</taxon>
        <taxon>Tylenchina</taxon>
        <taxon>Tylenchomorpha</taxon>
        <taxon>Tylenchoidea</taxon>
        <taxon>Heteroderidae</taxon>
        <taxon>Heteroderinae</taxon>
        <taxon>Globodera</taxon>
    </lineage>
</organism>
<dbReference type="WBParaSite" id="Gr19_v10_g4076.t1">
    <property type="protein sequence ID" value="Gr19_v10_g4076.t1"/>
    <property type="gene ID" value="Gr19_v10_g4076"/>
</dbReference>